<sequence length="271" mass="27621">MGGRRVVVTGASSGIGLALTRRLLAAGENVVAVDRAACPERAVETLIADLADAAALGRALSALTGPVHALANVAGVPGTAPAELVLAVNVLGARLVTEALRPRMGAGASIVNVASVAAHRNVLGEPAVDALLAVADRAGLADWLARHPLTGPQAYDTSKAAVVRWTRALAGRWVGSGVRVTSVSPGPVETPILEDFRSTMGSRRIDHAAEIVGRHGDTDEVAAVVAFLLGPDASWVNGVDIPVEGGLLAARAARETVTADGVMATSRWRDG</sequence>
<dbReference type="InterPro" id="IPR051122">
    <property type="entry name" value="SDR_DHRS6-like"/>
</dbReference>
<evidence type="ECO:0000313" key="4">
    <source>
        <dbReference type="EMBL" id="SDH29095.1"/>
    </source>
</evidence>
<evidence type="ECO:0000256" key="1">
    <source>
        <dbReference type="ARBA" id="ARBA00006484"/>
    </source>
</evidence>
<dbReference type="SUPFAM" id="SSF51735">
    <property type="entry name" value="NAD(P)-binding Rossmann-fold domains"/>
    <property type="match status" value="1"/>
</dbReference>
<keyword evidence="2" id="KW-0560">Oxidoreductase</keyword>
<keyword evidence="5" id="KW-1185">Reference proteome</keyword>
<name>A0A1G8B7G1_9ACTN</name>
<comment type="similarity">
    <text evidence="1 3">Belongs to the short-chain dehydrogenases/reductases (SDR) family.</text>
</comment>
<dbReference type="OrthoDB" id="9804774at2"/>
<dbReference type="PANTHER" id="PTHR43477:SF1">
    <property type="entry name" value="DIHYDROANTICAPSIN 7-DEHYDROGENASE"/>
    <property type="match status" value="1"/>
</dbReference>
<organism evidence="4 5">
    <name type="scientific">Sinosporangium album</name>
    <dbReference type="NCBI Taxonomy" id="504805"/>
    <lineage>
        <taxon>Bacteria</taxon>
        <taxon>Bacillati</taxon>
        <taxon>Actinomycetota</taxon>
        <taxon>Actinomycetes</taxon>
        <taxon>Streptosporangiales</taxon>
        <taxon>Streptosporangiaceae</taxon>
        <taxon>Sinosporangium</taxon>
    </lineage>
</organism>
<reference evidence="4 5" key="1">
    <citation type="submission" date="2016-10" db="EMBL/GenBank/DDBJ databases">
        <authorList>
            <person name="de Groot N.N."/>
        </authorList>
    </citation>
    <scope>NUCLEOTIDE SEQUENCE [LARGE SCALE GENOMIC DNA]</scope>
    <source>
        <strain evidence="4 5">CPCC 201354</strain>
    </source>
</reference>
<dbReference type="GO" id="GO:0016491">
    <property type="term" value="F:oxidoreductase activity"/>
    <property type="evidence" value="ECO:0007669"/>
    <property type="project" value="UniProtKB-KW"/>
</dbReference>
<dbReference type="PRINTS" id="PR00080">
    <property type="entry name" value="SDRFAMILY"/>
</dbReference>
<dbReference type="Pfam" id="PF00106">
    <property type="entry name" value="adh_short"/>
    <property type="match status" value="1"/>
</dbReference>
<gene>
    <name evidence="4" type="ORF">SAMN05421505_113185</name>
</gene>
<proteinExistence type="inferred from homology"/>
<dbReference type="STRING" id="504805.SAMN05421505_113185"/>
<dbReference type="PANTHER" id="PTHR43477">
    <property type="entry name" value="DIHYDROANTICAPSIN 7-DEHYDROGENASE"/>
    <property type="match status" value="1"/>
</dbReference>
<dbReference type="EMBL" id="FNCN01000013">
    <property type="protein sequence ID" value="SDH29095.1"/>
    <property type="molecule type" value="Genomic_DNA"/>
</dbReference>
<accession>A0A1G8B7G1</accession>
<dbReference type="Pfam" id="PF13561">
    <property type="entry name" value="adh_short_C2"/>
    <property type="match status" value="1"/>
</dbReference>
<evidence type="ECO:0000313" key="5">
    <source>
        <dbReference type="Proteomes" id="UP000198923"/>
    </source>
</evidence>
<dbReference type="AlphaFoldDB" id="A0A1G8B7G1"/>
<evidence type="ECO:0000256" key="3">
    <source>
        <dbReference type="RuleBase" id="RU000363"/>
    </source>
</evidence>
<dbReference type="PRINTS" id="PR00081">
    <property type="entry name" value="GDHRDH"/>
</dbReference>
<dbReference type="InterPro" id="IPR036291">
    <property type="entry name" value="NAD(P)-bd_dom_sf"/>
</dbReference>
<protein>
    <submittedName>
        <fullName evidence="4">NAD(P)-dependent dehydrogenase, short-chain alcohol dehydrogenase family</fullName>
    </submittedName>
</protein>
<dbReference type="Gene3D" id="3.40.50.720">
    <property type="entry name" value="NAD(P)-binding Rossmann-like Domain"/>
    <property type="match status" value="1"/>
</dbReference>
<dbReference type="Proteomes" id="UP000198923">
    <property type="component" value="Unassembled WGS sequence"/>
</dbReference>
<evidence type="ECO:0000256" key="2">
    <source>
        <dbReference type="ARBA" id="ARBA00023002"/>
    </source>
</evidence>
<dbReference type="RefSeq" id="WP_093171302.1">
    <property type="nucleotide sequence ID" value="NZ_FNCN01000013.1"/>
</dbReference>
<dbReference type="InterPro" id="IPR002347">
    <property type="entry name" value="SDR_fam"/>
</dbReference>